<gene>
    <name evidence="1" type="ORF">S12H4_24925</name>
</gene>
<sequence length="38" mass="4031">MVAQVWRCFERGLSVIGGRAWGSKVGRGGGGELGLVKR</sequence>
<dbReference type="EMBL" id="BARW01013712">
    <property type="protein sequence ID" value="GAI82844.1"/>
    <property type="molecule type" value="Genomic_DNA"/>
</dbReference>
<dbReference type="AlphaFoldDB" id="X1TS31"/>
<evidence type="ECO:0000313" key="1">
    <source>
        <dbReference type="EMBL" id="GAI82844.1"/>
    </source>
</evidence>
<comment type="caution">
    <text evidence="1">The sequence shown here is derived from an EMBL/GenBank/DDBJ whole genome shotgun (WGS) entry which is preliminary data.</text>
</comment>
<accession>X1TS31</accession>
<protein>
    <submittedName>
        <fullName evidence="1">Uncharacterized protein</fullName>
    </submittedName>
</protein>
<reference evidence="1" key="1">
    <citation type="journal article" date="2014" name="Front. Microbiol.">
        <title>High frequency of phylogenetically diverse reductive dehalogenase-homologous genes in deep subseafloor sedimentary metagenomes.</title>
        <authorList>
            <person name="Kawai M."/>
            <person name="Futagami T."/>
            <person name="Toyoda A."/>
            <person name="Takaki Y."/>
            <person name="Nishi S."/>
            <person name="Hori S."/>
            <person name="Arai W."/>
            <person name="Tsubouchi T."/>
            <person name="Morono Y."/>
            <person name="Uchiyama I."/>
            <person name="Ito T."/>
            <person name="Fujiyama A."/>
            <person name="Inagaki F."/>
            <person name="Takami H."/>
        </authorList>
    </citation>
    <scope>NUCLEOTIDE SEQUENCE</scope>
    <source>
        <strain evidence="1">Expedition CK06-06</strain>
    </source>
</reference>
<proteinExistence type="predicted"/>
<organism evidence="1">
    <name type="scientific">marine sediment metagenome</name>
    <dbReference type="NCBI Taxonomy" id="412755"/>
    <lineage>
        <taxon>unclassified sequences</taxon>
        <taxon>metagenomes</taxon>
        <taxon>ecological metagenomes</taxon>
    </lineage>
</organism>
<name>X1TS31_9ZZZZ</name>
<feature type="non-terminal residue" evidence="1">
    <location>
        <position position="38"/>
    </location>
</feature>